<dbReference type="InterPro" id="IPR007244">
    <property type="entry name" value="Naa35_N"/>
</dbReference>
<comment type="subcellular location">
    <subcellularLocation>
        <location evidence="1">Cytoplasm</location>
    </subcellularLocation>
</comment>
<accession>A0A1Y1ZYW0</accession>
<evidence type="ECO:0000256" key="3">
    <source>
        <dbReference type="ARBA" id="ARBA00022490"/>
    </source>
</evidence>
<keyword evidence="3" id="KW-0963">Cytoplasm</keyword>
<evidence type="ECO:0000256" key="4">
    <source>
        <dbReference type="SAM" id="MobiDB-lite"/>
    </source>
</evidence>
<evidence type="ECO:0000256" key="1">
    <source>
        <dbReference type="ARBA" id="ARBA00004496"/>
    </source>
</evidence>
<evidence type="ECO:0000313" key="7">
    <source>
        <dbReference type="EMBL" id="ORY15463.1"/>
    </source>
</evidence>
<dbReference type="GO" id="GO:0031417">
    <property type="term" value="C:NatC complex"/>
    <property type="evidence" value="ECO:0007669"/>
    <property type="project" value="InterPro"/>
</dbReference>
<evidence type="ECO:0000313" key="8">
    <source>
        <dbReference type="Proteomes" id="UP000193144"/>
    </source>
</evidence>
<organism evidence="7 8">
    <name type="scientific">Clohesyomyces aquaticus</name>
    <dbReference type="NCBI Taxonomy" id="1231657"/>
    <lineage>
        <taxon>Eukaryota</taxon>
        <taxon>Fungi</taxon>
        <taxon>Dikarya</taxon>
        <taxon>Ascomycota</taxon>
        <taxon>Pezizomycotina</taxon>
        <taxon>Dothideomycetes</taxon>
        <taxon>Pleosporomycetidae</taxon>
        <taxon>Pleosporales</taxon>
        <taxon>Lindgomycetaceae</taxon>
        <taxon>Clohesyomyces</taxon>
    </lineage>
</organism>
<dbReference type="Pfam" id="PF04112">
    <property type="entry name" value="Mak10"/>
    <property type="match status" value="1"/>
</dbReference>
<proteinExistence type="inferred from homology"/>
<dbReference type="InterPro" id="IPR057982">
    <property type="entry name" value="TPR_NAA35"/>
</dbReference>
<gene>
    <name evidence="7" type="ORF">BCR34DRAFT_642949</name>
</gene>
<feature type="compositionally biased region" description="Low complexity" evidence="4">
    <location>
        <begin position="19"/>
        <end position="33"/>
    </location>
</feature>
<reference evidence="7 8" key="1">
    <citation type="submission" date="2016-07" db="EMBL/GenBank/DDBJ databases">
        <title>Pervasive Adenine N6-methylation of Active Genes in Fungi.</title>
        <authorList>
            <consortium name="DOE Joint Genome Institute"/>
            <person name="Mondo S.J."/>
            <person name="Dannebaum R.O."/>
            <person name="Kuo R.C."/>
            <person name="Labutti K."/>
            <person name="Haridas S."/>
            <person name="Kuo A."/>
            <person name="Salamov A."/>
            <person name="Ahrendt S.R."/>
            <person name="Lipzen A."/>
            <person name="Sullivan W."/>
            <person name="Andreopoulos W.B."/>
            <person name="Clum A."/>
            <person name="Lindquist E."/>
            <person name="Daum C."/>
            <person name="Ramamoorthy G.K."/>
            <person name="Gryganskyi A."/>
            <person name="Culley D."/>
            <person name="Magnuson J.K."/>
            <person name="James T.Y."/>
            <person name="O'Malley M.A."/>
            <person name="Stajich J.E."/>
            <person name="Spatafora J.W."/>
            <person name="Visel A."/>
            <person name="Grigoriev I.V."/>
        </authorList>
    </citation>
    <scope>NUCLEOTIDE SEQUENCE [LARGE SCALE GENOMIC DNA]</scope>
    <source>
        <strain evidence="7 8">CBS 115471</strain>
    </source>
</reference>
<feature type="domain" description="NAA35-like TPR repeats" evidence="6">
    <location>
        <begin position="365"/>
        <end position="741"/>
    </location>
</feature>
<name>A0A1Y1ZYW0_9PLEO</name>
<evidence type="ECO:0000256" key="2">
    <source>
        <dbReference type="ARBA" id="ARBA00006289"/>
    </source>
</evidence>
<sequence>MAENHAAASGSAADAIINLDGSTSSKDGTSSDTRPLPVGLPLRQALHHPAPQPKYHDITEKFERACSALNVGQLVKDEYFTLFESIGALEIMDPKMDSGFLQPGETLEDDYDTLAPLLPEEVIGIMDQLLCYEMAWHTGYPLSQTLFTSMYIDKLLWPEPHTFEQAQFYRGGLPEERKLDVMLEVLRAYCLALIKCCDFVIAKITGRDYFEEEDFCTHTYNRVLFVNTPMDVFLRELDAAMEGLEDIEFSIDQALRKALVSRLNFRKHFLTALDLDCPLDHLEKYWPPISSTLTPINTTHQLGKPVPGAFSTKLQRRLASTVPPRPIVELSFPDAFSNLKQLCLDCSEATRFTTLPPDPLEYQSFLWAYASRSPPPLPYSRSYLASLLFHPTTLNASTSFPLSDLHTILLPASPLIDPTNWTLSPPLNPMLPKPPRIQFALLIDEFIDRVGAPYLEFWTALGQNRCRLRRMLGHVILAWDQLQSDAGLVDEDIHRAASELGIRDEIIEFPLSSWTYAKKLWMVEKMVLLGFEQDIYLPDEYAAQYSFLSSISARRRTVLSNLTTHLETRHRAFLASAPPDLQSAHEVEESIQHVQSLLADATGISALADALSRFYTLALYLRLLPSPTRPFSTETLRYELRMKPFLTLQPPEVLPFDEFMAVVRPFGPFENLDPGFWDAVSRPEVRVWGEMEKSVKTAKEAFAKVKRLGAKAARAEGVEKHWAKEVQGALASCVALGVAVAGVRSAAKGVKKGDELGVRVEVPVMGSGKRYAEGWVVGRVGKK</sequence>
<evidence type="ECO:0000259" key="6">
    <source>
        <dbReference type="Pfam" id="PF25789"/>
    </source>
</evidence>
<dbReference type="PANTHER" id="PTHR21373">
    <property type="entry name" value="GLUCOSE REPRESSIBLE PROTEIN MAK10"/>
    <property type="match status" value="1"/>
</dbReference>
<protein>
    <submittedName>
        <fullName evidence="7">Amino-acid N-acetyltransferas-like protein subunit Mak10</fullName>
    </submittedName>
</protein>
<keyword evidence="8" id="KW-1185">Reference proteome</keyword>
<evidence type="ECO:0000259" key="5">
    <source>
        <dbReference type="Pfam" id="PF04112"/>
    </source>
</evidence>
<dbReference type="OrthoDB" id="269405at2759"/>
<dbReference type="Proteomes" id="UP000193144">
    <property type="component" value="Unassembled WGS sequence"/>
</dbReference>
<dbReference type="InterPro" id="IPR057983">
    <property type="entry name" value="NAA35-like_N"/>
</dbReference>
<dbReference type="PANTHER" id="PTHR21373:SF0">
    <property type="entry name" value="N-ALPHA-ACETYLTRANSFERASE 35, NATC AUXILIARY SUBUNIT"/>
    <property type="match status" value="1"/>
</dbReference>
<dbReference type="STRING" id="1231657.A0A1Y1ZYW0"/>
<dbReference type="EMBL" id="MCFA01000025">
    <property type="protein sequence ID" value="ORY15463.1"/>
    <property type="molecule type" value="Genomic_DNA"/>
</dbReference>
<dbReference type="AlphaFoldDB" id="A0A1Y1ZYW0"/>
<feature type="domain" description="NAA35-like N-terminal" evidence="5">
    <location>
        <begin position="72"/>
        <end position="231"/>
    </location>
</feature>
<comment type="caution">
    <text evidence="7">The sequence shown here is derived from an EMBL/GenBank/DDBJ whole genome shotgun (WGS) entry which is preliminary data.</text>
</comment>
<comment type="similarity">
    <text evidence="2">Belongs to the MAK10 family.</text>
</comment>
<feature type="region of interest" description="Disordered" evidence="4">
    <location>
        <begin position="19"/>
        <end position="39"/>
    </location>
</feature>
<dbReference type="Pfam" id="PF25789">
    <property type="entry name" value="TPR_NAA35"/>
    <property type="match status" value="1"/>
</dbReference>